<keyword evidence="5 8" id="KW-0697">Rotamase</keyword>
<evidence type="ECO:0000256" key="6">
    <source>
        <dbReference type="ARBA" id="ARBA00030642"/>
    </source>
</evidence>
<comment type="caution">
    <text evidence="11">The sequence shown here is derived from an EMBL/GenBank/DDBJ whole genome shotgun (WGS) entry which is preliminary data.</text>
</comment>
<accession>A0A2T1AL56</accession>
<evidence type="ECO:0000256" key="8">
    <source>
        <dbReference type="PROSITE-ProRule" id="PRU00278"/>
    </source>
</evidence>
<feature type="chain" id="PRO_5015432683" description="Parvulin-like PPIase" evidence="9">
    <location>
        <begin position="26"/>
        <end position="283"/>
    </location>
</feature>
<feature type="signal peptide" evidence="9">
    <location>
        <begin position="1"/>
        <end position="25"/>
    </location>
</feature>
<comment type="catalytic activity">
    <reaction evidence="1">
        <text>[protein]-peptidylproline (omega=180) = [protein]-peptidylproline (omega=0)</text>
        <dbReference type="Rhea" id="RHEA:16237"/>
        <dbReference type="Rhea" id="RHEA-COMP:10747"/>
        <dbReference type="Rhea" id="RHEA-COMP:10748"/>
        <dbReference type="ChEBI" id="CHEBI:83833"/>
        <dbReference type="ChEBI" id="CHEBI:83834"/>
        <dbReference type="EC" id="5.2.1.8"/>
    </reaction>
</comment>
<dbReference type="PANTHER" id="PTHR47245">
    <property type="entry name" value="PEPTIDYLPROLYL ISOMERASE"/>
    <property type="match status" value="1"/>
</dbReference>
<dbReference type="InterPro" id="IPR046357">
    <property type="entry name" value="PPIase_dom_sf"/>
</dbReference>
<feature type="domain" description="PpiC" evidence="10">
    <location>
        <begin position="135"/>
        <end position="224"/>
    </location>
</feature>
<protein>
    <recommendedName>
        <fullName evidence="4">Parvulin-like PPIase</fullName>
        <ecNumber evidence="3">5.2.1.8</ecNumber>
    </recommendedName>
    <alternativeName>
        <fullName evidence="6">Peptidyl-prolyl cis-trans isomerase plp</fullName>
    </alternativeName>
    <alternativeName>
        <fullName evidence="7">Rotamase plp</fullName>
    </alternativeName>
</protein>
<organism evidence="11 12">
    <name type="scientific">Tritonibacter scottomollicae</name>
    <name type="common">Epibacterium scottomollicae</name>
    <dbReference type="NCBI Taxonomy" id="483013"/>
    <lineage>
        <taxon>Bacteria</taxon>
        <taxon>Pseudomonadati</taxon>
        <taxon>Pseudomonadota</taxon>
        <taxon>Alphaproteobacteria</taxon>
        <taxon>Rhodobacterales</taxon>
        <taxon>Paracoccaceae</taxon>
        <taxon>Tritonibacter</taxon>
    </lineage>
</organism>
<reference evidence="11 12" key="1">
    <citation type="submission" date="2018-03" db="EMBL/GenBank/DDBJ databases">
        <title>Genomic Encyclopedia of Archaeal and Bacterial Type Strains, Phase II (KMG-II): from individual species to whole genera.</title>
        <authorList>
            <person name="Goeker M."/>
        </authorList>
    </citation>
    <scope>NUCLEOTIDE SEQUENCE [LARGE SCALE GENOMIC DNA]</scope>
    <source>
        <strain evidence="11 12">DSM 25328</strain>
    </source>
</reference>
<dbReference type="InterPro" id="IPR027304">
    <property type="entry name" value="Trigger_fact/SurA_dom_sf"/>
</dbReference>
<evidence type="ECO:0000313" key="11">
    <source>
        <dbReference type="EMBL" id="PRZ49341.1"/>
    </source>
</evidence>
<evidence type="ECO:0000256" key="2">
    <source>
        <dbReference type="ARBA" id="ARBA00007656"/>
    </source>
</evidence>
<evidence type="ECO:0000259" key="10">
    <source>
        <dbReference type="PROSITE" id="PS50198"/>
    </source>
</evidence>
<dbReference type="OrthoDB" id="14196at2"/>
<dbReference type="PROSITE" id="PS01096">
    <property type="entry name" value="PPIC_PPIASE_1"/>
    <property type="match status" value="1"/>
</dbReference>
<keyword evidence="8 11" id="KW-0413">Isomerase</keyword>
<dbReference type="AlphaFoldDB" id="A0A2T1AL56"/>
<comment type="similarity">
    <text evidence="2">Belongs to the PpiC/parvulin rotamase family.</text>
</comment>
<proteinExistence type="inferred from homology"/>
<evidence type="ECO:0000256" key="3">
    <source>
        <dbReference type="ARBA" id="ARBA00013194"/>
    </source>
</evidence>
<evidence type="ECO:0000256" key="7">
    <source>
        <dbReference type="ARBA" id="ARBA00031484"/>
    </source>
</evidence>
<evidence type="ECO:0000256" key="1">
    <source>
        <dbReference type="ARBA" id="ARBA00000971"/>
    </source>
</evidence>
<dbReference type="SUPFAM" id="SSF109998">
    <property type="entry name" value="Triger factor/SurA peptide-binding domain-like"/>
    <property type="match status" value="1"/>
</dbReference>
<dbReference type="Pfam" id="PF00639">
    <property type="entry name" value="Rotamase"/>
    <property type="match status" value="1"/>
</dbReference>
<dbReference type="InterPro" id="IPR050245">
    <property type="entry name" value="PrsA_foldase"/>
</dbReference>
<dbReference type="InterPro" id="IPR000297">
    <property type="entry name" value="PPIase_PpiC"/>
</dbReference>
<dbReference type="PROSITE" id="PS50198">
    <property type="entry name" value="PPIC_PPIASE_2"/>
    <property type="match status" value="1"/>
</dbReference>
<gene>
    <name evidence="11" type="ORF">CLV89_10283</name>
</gene>
<dbReference type="Proteomes" id="UP000237718">
    <property type="component" value="Unassembled WGS sequence"/>
</dbReference>
<dbReference type="Gene3D" id="3.10.50.40">
    <property type="match status" value="1"/>
</dbReference>
<evidence type="ECO:0000256" key="9">
    <source>
        <dbReference type="SAM" id="SignalP"/>
    </source>
</evidence>
<dbReference type="GO" id="GO:0003755">
    <property type="term" value="F:peptidyl-prolyl cis-trans isomerase activity"/>
    <property type="evidence" value="ECO:0007669"/>
    <property type="project" value="UniProtKB-KW"/>
</dbReference>
<dbReference type="RefSeq" id="WP_106162417.1">
    <property type="nucleotide sequence ID" value="NZ_PVUF01000002.1"/>
</dbReference>
<sequence length="283" mass="30996">MRKGLTFLQSVVAATVFGLAIPAYADQNAQTVVAKVNGEEITVGHMIVARSKLPAQYQSLPDDVLFKALLDQLVQQTTLKQQLHGEVPERVRLSVENEQRSLLASEVIEAIMESSQSEDAIRDAYDARYSTGDGGDEFDAAHILVETEEEANEIKSQLDEGADFAALAKESSTGPSGPNGGALGWFTNGQMVPEFEEAVMDLRAGGVSEPVKTQFGWHVIKLNERRKLEAPEFDEVRDEIAQELSVQAVEDRVSQLTANATIERPVIDDLDPSILRDMSLINN</sequence>
<evidence type="ECO:0000313" key="12">
    <source>
        <dbReference type="Proteomes" id="UP000237718"/>
    </source>
</evidence>
<evidence type="ECO:0000256" key="4">
    <source>
        <dbReference type="ARBA" id="ARBA00018370"/>
    </source>
</evidence>
<dbReference type="EMBL" id="PVUF01000002">
    <property type="protein sequence ID" value="PRZ49341.1"/>
    <property type="molecule type" value="Genomic_DNA"/>
</dbReference>
<dbReference type="PANTHER" id="PTHR47245:SF2">
    <property type="entry name" value="PEPTIDYL-PROLYL CIS-TRANS ISOMERASE HP_0175-RELATED"/>
    <property type="match status" value="1"/>
</dbReference>
<keyword evidence="9" id="KW-0732">Signal</keyword>
<evidence type="ECO:0000256" key="5">
    <source>
        <dbReference type="ARBA" id="ARBA00023110"/>
    </source>
</evidence>
<name>A0A2T1AL56_TRISK</name>
<dbReference type="EC" id="5.2.1.8" evidence="3"/>
<dbReference type="InterPro" id="IPR023058">
    <property type="entry name" value="PPIase_PpiC_CS"/>
</dbReference>
<dbReference type="SUPFAM" id="SSF54534">
    <property type="entry name" value="FKBP-like"/>
    <property type="match status" value="1"/>
</dbReference>